<accession>A0AAE0IY37</accession>
<dbReference type="AlphaFoldDB" id="A0AAE0IY37"/>
<keyword evidence="2" id="KW-0597">Phosphoprotein</keyword>
<proteinExistence type="predicted"/>
<dbReference type="EMBL" id="JAUEPO010000002">
    <property type="protein sequence ID" value="KAK3333412.1"/>
    <property type="molecule type" value="Genomic_DNA"/>
</dbReference>
<protein>
    <recommendedName>
        <fullName evidence="3">Beta-ketoacyl synthase-like N-terminal domain-containing protein</fullName>
    </recommendedName>
</protein>
<dbReference type="PANTHER" id="PTHR43775:SF29">
    <property type="entry name" value="ASPERFURANONE POLYKETIDE SYNTHASE AFOG-RELATED"/>
    <property type="match status" value="1"/>
</dbReference>
<keyword evidence="1" id="KW-0596">Phosphopantetheine</keyword>
<reference evidence="4" key="2">
    <citation type="submission" date="2023-06" db="EMBL/GenBank/DDBJ databases">
        <authorList>
            <consortium name="Lawrence Berkeley National Laboratory"/>
            <person name="Haridas S."/>
            <person name="Hensen N."/>
            <person name="Bonometti L."/>
            <person name="Westerberg I."/>
            <person name="Brannstrom I.O."/>
            <person name="Guillou S."/>
            <person name="Cros-Aarteil S."/>
            <person name="Calhoun S."/>
            <person name="Kuo A."/>
            <person name="Mondo S."/>
            <person name="Pangilinan J."/>
            <person name="Riley R."/>
            <person name="Labutti K."/>
            <person name="Andreopoulos B."/>
            <person name="Lipzen A."/>
            <person name="Chen C."/>
            <person name="Yanf M."/>
            <person name="Daum C."/>
            <person name="Ng V."/>
            <person name="Clum A."/>
            <person name="Steindorff A."/>
            <person name="Ohm R."/>
            <person name="Martin F."/>
            <person name="Silar P."/>
            <person name="Natvig D."/>
            <person name="Lalanne C."/>
            <person name="Gautier V."/>
            <person name="Ament-Velasquez S.L."/>
            <person name="Kruys A."/>
            <person name="Hutchinson M.I."/>
            <person name="Powell A.J."/>
            <person name="Barry K."/>
            <person name="Miller A.N."/>
            <person name="Grigoriev I.V."/>
            <person name="Debuchy R."/>
            <person name="Gladieux P."/>
            <person name="Thoren M.H."/>
            <person name="Johannesson H."/>
        </authorList>
    </citation>
    <scope>NUCLEOTIDE SEQUENCE</scope>
    <source>
        <strain evidence="4">SMH4131-1</strain>
    </source>
</reference>
<evidence type="ECO:0000256" key="1">
    <source>
        <dbReference type="ARBA" id="ARBA00022450"/>
    </source>
</evidence>
<keyword evidence="5" id="KW-1185">Reference proteome</keyword>
<dbReference type="InterPro" id="IPR014030">
    <property type="entry name" value="Ketoacyl_synth_N"/>
</dbReference>
<dbReference type="Proteomes" id="UP001286456">
    <property type="component" value="Unassembled WGS sequence"/>
</dbReference>
<evidence type="ECO:0000256" key="2">
    <source>
        <dbReference type="ARBA" id="ARBA00022553"/>
    </source>
</evidence>
<dbReference type="PANTHER" id="PTHR43775">
    <property type="entry name" value="FATTY ACID SYNTHASE"/>
    <property type="match status" value="1"/>
</dbReference>
<dbReference type="SUPFAM" id="SSF53901">
    <property type="entry name" value="Thiolase-like"/>
    <property type="match status" value="1"/>
</dbReference>
<dbReference type="InterPro" id="IPR050091">
    <property type="entry name" value="PKS_NRPS_Biosynth_Enz"/>
</dbReference>
<gene>
    <name evidence="4" type="ORF">B0T19DRAFT_125386</name>
</gene>
<evidence type="ECO:0000259" key="3">
    <source>
        <dbReference type="Pfam" id="PF00109"/>
    </source>
</evidence>
<comment type="caution">
    <text evidence="4">The sequence shown here is derived from an EMBL/GenBank/DDBJ whole genome shotgun (WGS) entry which is preliminary data.</text>
</comment>
<dbReference type="InterPro" id="IPR016039">
    <property type="entry name" value="Thiolase-like"/>
</dbReference>
<evidence type="ECO:0000313" key="4">
    <source>
        <dbReference type="EMBL" id="KAK3333412.1"/>
    </source>
</evidence>
<dbReference type="GO" id="GO:0044550">
    <property type="term" value="P:secondary metabolite biosynthetic process"/>
    <property type="evidence" value="ECO:0007669"/>
    <property type="project" value="TreeGrafter"/>
</dbReference>
<evidence type="ECO:0000313" key="5">
    <source>
        <dbReference type="Proteomes" id="UP001286456"/>
    </source>
</evidence>
<dbReference type="GO" id="GO:0004312">
    <property type="term" value="F:fatty acid synthase activity"/>
    <property type="evidence" value="ECO:0007669"/>
    <property type="project" value="TreeGrafter"/>
</dbReference>
<dbReference type="Gene3D" id="3.40.47.10">
    <property type="match status" value="1"/>
</dbReference>
<organism evidence="4 5">
    <name type="scientific">Cercophora scortea</name>
    <dbReference type="NCBI Taxonomy" id="314031"/>
    <lineage>
        <taxon>Eukaryota</taxon>
        <taxon>Fungi</taxon>
        <taxon>Dikarya</taxon>
        <taxon>Ascomycota</taxon>
        <taxon>Pezizomycotina</taxon>
        <taxon>Sordariomycetes</taxon>
        <taxon>Sordariomycetidae</taxon>
        <taxon>Sordariales</taxon>
        <taxon>Lasiosphaeriaceae</taxon>
        <taxon>Cercophora</taxon>
    </lineage>
</organism>
<dbReference type="Pfam" id="PF00109">
    <property type="entry name" value="ketoacyl-synt"/>
    <property type="match status" value="1"/>
</dbReference>
<sequence length="101" mass="11423">MASPLPLGFRFGDRDSILHGHGHEDVPISIVAIIGMSCRLPGNATSPDILWRLCAEGQSAWSEIPRDWFNKDAKLLPPVERQVDHDTCPRRAFPERKRRPI</sequence>
<name>A0AAE0IY37_9PEZI</name>
<reference evidence="4" key="1">
    <citation type="journal article" date="2023" name="Mol. Phylogenet. Evol.">
        <title>Genome-scale phylogeny and comparative genomics of the fungal order Sordariales.</title>
        <authorList>
            <person name="Hensen N."/>
            <person name="Bonometti L."/>
            <person name="Westerberg I."/>
            <person name="Brannstrom I.O."/>
            <person name="Guillou S."/>
            <person name="Cros-Aarteil S."/>
            <person name="Calhoun S."/>
            <person name="Haridas S."/>
            <person name="Kuo A."/>
            <person name="Mondo S."/>
            <person name="Pangilinan J."/>
            <person name="Riley R."/>
            <person name="LaButti K."/>
            <person name="Andreopoulos B."/>
            <person name="Lipzen A."/>
            <person name="Chen C."/>
            <person name="Yan M."/>
            <person name="Daum C."/>
            <person name="Ng V."/>
            <person name="Clum A."/>
            <person name="Steindorff A."/>
            <person name="Ohm R.A."/>
            <person name="Martin F."/>
            <person name="Silar P."/>
            <person name="Natvig D.O."/>
            <person name="Lalanne C."/>
            <person name="Gautier V."/>
            <person name="Ament-Velasquez S.L."/>
            <person name="Kruys A."/>
            <person name="Hutchinson M.I."/>
            <person name="Powell A.J."/>
            <person name="Barry K."/>
            <person name="Miller A.N."/>
            <person name="Grigoriev I.V."/>
            <person name="Debuchy R."/>
            <person name="Gladieux P."/>
            <person name="Hiltunen Thoren M."/>
            <person name="Johannesson H."/>
        </authorList>
    </citation>
    <scope>NUCLEOTIDE SEQUENCE</scope>
    <source>
        <strain evidence="4">SMH4131-1</strain>
    </source>
</reference>
<dbReference type="GO" id="GO:0006633">
    <property type="term" value="P:fatty acid biosynthetic process"/>
    <property type="evidence" value="ECO:0007669"/>
    <property type="project" value="TreeGrafter"/>
</dbReference>
<feature type="domain" description="Beta-ketoacyl synthase-like N-terminal" evidence="3">
    <location>
        <begin position="31"/>
        <end position="79"/>
    </location>
</feature>